<gene>
    <name evidence="1" type="ORF">AQPW35_20470</name>
</gene>
<reference evidence="2" key="1">
    <citation type="submission" date="2019-03" db="EMBL/GenBank/DDBJ databases">
        <title>Aquabacterium pictum sp.nov., the first bacteriochlorophyll a-containing freshwater bacterium in the genus Aquabacterium of the class Betaproteobacteria.</title>
        <authorList>
            <person name="Hirose S."/>
            <person name="Tank M."/>
            <person name="Hara E."/>
            <person name="Tamaki H."/>
            <person name="Takaichi S."/>
            <person name="Haruta S."/>
            <person name="Hanada S."/>
        </authorList>
    </citation>
    <scope>NUCLEOTIDE SEQUENCE [LARGE SCALE GENOMIC DNA]</scope>
    <source>
        <strain evidence="2">W35</strain>
    </source>
</reference>
<comment type="caution">
    <text evidence="1">The sequence shown here is derived from an EMBL/GenBank/DDBJ whole genome shotgun (WGS) entry which is preliminary data.</text>
</comment>
<evidence type="ECO:0000313" key="2">
    <source>
        <dbReference type="Proteomes" id="UP000301751"/>
    </source>
</evidence>
<sequence>MHGGTNTMHTWVIDHIPPLPNDTQIVQALRPGADLLTGGGIALNLGILARNGQVYRVARAFGLDDYNRAADALEQLGLVATGRRLRLHDVSLDDVYMAQA</sequence>
<protein>
    <submittedName>
        <fullName evidence="1">Uncharacterized protein</fullName>
    </submittedName>
</protein>
<dbReference type="Proteomes" id="UP000301751">
    <property type="component" value="Unassembled WGS sequence"/>
</dbReference>
<keyword evidence="2" id="KW-1185">Reference proteome</keyword>
<evidence type="ECO:0000313" key="1">
    <source>
        <dbReference type="EMBL" id="GCL62966.1"/>
    </source>
</evidence>
<proteinExistence type="predicted"/>
<name>A0A480APM7_9BURK</name>
<dbReference type="AlphaFoldDB" id="A0A480APM7"/>
<organism evidence="1 2">
    <name type="scientific">Pseudaquabacterium pictum</name>
    <dbReference type="NCBI Taxonomy" id="2315236"/>
    <lineage>
        <taxon>Bacteria</taxon>
        <taxon>Pseudomonadati</taxon>
        <taxon>Pseudomonadota</taxon>
        <taxon>Betaproteobacteria</taxon>
        <taxon>Burkholderiales</taxon>
        <taxon>Sphaerotilaceae</taxon>
        <taxon>Pseudaquabacterium</taxon>
    </lineage>
</organism>
<accession>A0A480APM7</accession>
<dbReference type="EMBL" id="BJCL01000004">
    <property type="protein sequence ID" value="GCL62966.1"/>
    <property type="molecule type" value="Genomic_DNA"/>
</dbReference>